<dbReference type="InterPro" id="IPR027417">
    <property type="entry name" value="P-loop_NTPase"/>
</dbReference>
<evidence type="ECO:0000313" key="1">
    <source>
        <dbReference type="EMBL" id="UYV76501.1"/>
    </source>
</evidence>
<dbReference type="SUPFAM" id="SSF52540">
    <property type="entry name" value="P-loop containing nucleoside triphosphate hydrolases"/>
    <property type="match status" value="1"/>
</dbReference>
<proteinExistence type="predicted"/>
<dbReference type="EMBL" id="CP092876">
    <property type="protein sequence ID" value="UYV76501.1"/>
    <property type="molecule type" value="Genomic_DNA"/>
</dbReference>
<keyword evidence="2" id="KW-1185">Reference proteome</keyword>
<name>A0ABY6L8B0_9ARAC</name>
<organism evidence="1 2">
    <name type="scientific">Cordylochernes scorpioides</name>
    <dbReference type="NCBI Taxonomy" id="51811"/>
    <lineage>
        <taxon>Eukaryota</taxon>
        <taxon>Metazoa</taxon>
        <taxon>Ecdysozoa</taxon>
        <taxon>Arthropoda</taxon>
        <taxon>Chelicerata</taxon>
        <taxon>Arachnida</taxon>
        <taxon>Pseudoscorpiones</taxon>
        <taxon>Cheliferoidea</taxon>
        <taxon>Chernetidae</taxon>
        <taxon>Cordylochernes</taxon>
    </lineage>
</organism>
<sequence length="114" mass="12633">MQDIGMLLWQGLGPYIHNSQYVPPFVQVDSSIPILLCELLQLDAWLPELLEAKVASHWRIPNSLKPAMSINKAQGQSLKIAGIDLKQPCFSHGQLYVACSRVGSGRNLCFGSRK</sequence>
<dbReference type="Proteomes" id="UP001235939">
    <property type="component" value="Chromosome 14"/>
</dbReference>
<reference evidence="1 2" key="1">
    <citation type="submission" date="2022-01" db="EMBL/GenBank/DDBJ databases">
        <title>A chromosomal length assembly of Cordylochernes scorpioides.</title>
        <authorList>
            <person name="Zeh D."/>
            <person name="Zeh J."/>
        </authorList>
    </citation>
    <scope>NUCLEOTIDE SEQUENCE [LARGE SCALE GENOMIC DNA]</scope>
    <source>
        <strain evidence="1">IN4F17</strain>
        <tissue evidence="1">Whole Body</tissue>
    </source>
</reference>
<protein>
    <submittedName>
        <fullName evidence="1">Uncharacterized protein</fullName>
    </submittedName>
</protein>
<accession>A0ABY6L8B0</accession>
<gene>
    <name evidence="1" type="ORF">LAZ67_14000767</name>
</gene>
<evidence type="ECO:0000313" key="2">
    <source>
        <dbReference type="Proteomes" id="UP001235939"/>
    </source>
</evidence>